<evidence type="ECO:0000256" key="2">
    <source>
        <dbReference type="SAM" id="MobiDB-lite"/>
    </source>
</evidence>
<feature type="region of interest" description="Disordered" evidence="2">
    <location>
        <begin position="152"/>
        <end position="265"/>
    </location>
</feature>
<dbReference type="InterPro" id="IPR004343">
    <property type="entry name" value="Plus-3_dom"/>
</dbReference>
<comment type="caution">
    <text evidence="4">The sequence shown here is derived from an EMBL/GenBank/DDBJ whole genome shotgun (WGS) entry which is preliminary data.</text>
</comment>
<reference evidence="4" key="1">
    <citation type="submission" date="2022-10" db="EMBL/GenBank/DDBJ databases">
        <title>Culturing micro-colonial fungi from biological soil crusts in the Mojave desert and describing Neophaeococcomyces mojavensis, and introducing the new genera and species Taxawa tesnikishii.</title>
        <authorList>
            <person name="Kurbessoian T."/>
            <person name="Stajich J.E."/>
        </authorList>
    </citation>
    <scope>NUCLEOTIDE SEQUENCE</scope>
    <source>
        <strain evidence="4">TK_1</strain>
    </source>
</reference>
<keyword evidence="5" id="KW-1185">Reference proteome</keyword>
<feature type="compositionally biased region" description="Acidic residues" evidence="2">
    <location>
        <begin position="242"/>
        <end position="251"/>
    </location>
</feature>
<proteinExistence type="predicted"/>
<sequence length="562" mass="62897">MSDVEDHDLDAELLALAESDAEEVNDGKVSRSPSPPSAADLPPTDNPPQSPVRRGVAQRKMTKARKGGAKKRKSEESEEEGEASSPPASPDSLGSGAMSESDSDRAPADESDDEVMYPLEGKYKSEKDKAEIMQMSEIRREEILAERAAEVERKAQDLHLRRLVQDRERHEAKNAEKKKRKAAAADLDDSQRKSSRQKTKASEPLEAYKRQREQKNASRRRQDDRRDRDRRSGSRDGRSDVDAEGESEVEWDDRPAPPVREEPPAELKDFERVRVGRSYFARVCFYPGFDEAISGCYCRVSVGINRETGRPTYRMARIKGFTVGKPYPMQGPNGKPFMTDQYVIAAHGPHEKEWPFEELDKLKRTLAAENMKPPTRTALFAKCDDINALINHQWSAAEIQTKIERQNKLMHLLPTKAPPSDNPNGLSKAQIQAQKLAELNRANRKANAEDIRKAQIAERRREQEARAAAAARKKAQLEEEARVKEQRLLAAPGRELDDLFGSDISRTGTPANGTGTGTPKKRSGTPAGGEKREKKTGIPTFRKRNMDDDVIASMDLGVDIEI</sequence>
<protein>
    <submittedName>
        <fullName evidence="4">RNA polymerase-associated protein rtf1</fullName>
    </submittedName>
</protein>
<keyword evidence="1" id="KW-0175">Coiled coil</keyword>
<feature type="compositionally biased region" description="Basic residues" evidence="2">
    <location>
        <begin position="56"/>
        <end position="72"/>
    </location>
</feature>
<dbReference type="Gene3D" id="3.90.70.200">
    <property type="entry name" value="Plus-3 domain"/>
    <property type="match status" value="1"/>
</dbReference>
<evidence type="ECO:0000256" key="1">
    <source>
        <dbReference type="SAM" id="Coils"/>
    </source>
</evidence>
<evidence type="ECO:0000313" key="5">
    <source>
        <dbReference type="Proteomes" id="UP001172684"/>
    </source>
</evidence>
<evidence type="ECO:0000313" key="4">
    <source>
        <dbReference type="EMBL" id="KAJ9667684.1"/>
    </source>
</evidence>
<gene>
    <name evidence="4" type="primary">RTF1</name>
    <name evidence="4" type="ORF">H2201_002219</name>
</gene>
<name>A0ABQ9P2B0_9PEZI</name>
<feature type="coiled-coil region" evidence="1">
    <location>
        <begin position="429"/>
        <end position="487"/>
    </location>
</feature>
<accession>A0ABQ9P2B0</accession>
<dbReference type="SMART" id="SM00719">
    <property type="entry name" value="Plus3"/>
    <property type="match status" value="1"/>
</dbReference>
<dbReference type="EMBL" id="JAPDRL010000011">
    <property type="protein sequence ID" value="KAJ9667684.1"/>
    <property type="molecule type" value="Genomic_DNA"/>
</dbReference>
<dbReference type="Proteomes" id="UP001172684">
    <property type="component" value="Unassembled WGS sequence"/>
</dbReference>
<feature type="region of interest" description="Disordered" evidence="2">
    <location>
        <begin position="499"/>
        <end position="544"/>
    </location>
</feature>
<organism evidence="4 5">
    <name type="scientific">Coniosporium apollinis</name>
    <dbReference type="NCBI Taxonomy" id="61459"/>
    <lineage>
        <taxon>Eukaryota</taxon>
        <taxon>Fungi</taxon>
        <taxon>Dikarya</taxon>
        <taxon>Ascomycota</taxon>
        <taxon>Pezizomycotina</taxon>
        <taxon>Dothideomycetes</taxon>
        <taxon>Dothideomycetes incertae sedis</taxon>
        <taxon>Coniosporium</taxon>
    </lineage>
</organism>
<dbReference type="SUPFAM" id="SSF159042">
    <property type="entry name" value="Plus3-like"/>
    <property type="match status" value="1"/>
</dbReference>
<feature type="compositionally biased region" description="Basic and acidic residues" evidence="2">
    <location>
        <begin position="252"/>
        <end position="265"/>
    </location>
</feature>
<feature type="compositionally biased region" description="Basic and acidic residues" evidence="2">
    <location>
        <begin position="152"/>
        <end position="175"/>
    </location>
</feature>
<feature type="compositionally biased region" description="Acidic residues" evidence="2">
    <location>
        <begin position="1"/>
        <end position="11"/>
    </location>
</feature>
<feature type="compositionally biased region" description="Low complexity" evidence="2">
    <location>
        <begin position="83"/>
        <end position="97"/>
    </location>
</feature>
<feature type="compositionally biased region" description="Basic and acidic residues" evidence="2">
    <location>
        <begin position="200"/>
        <end position="241"/>
    </location>
</feature>
<evidence type="ECO:0000259" key="3">
    <source>
        <dbReference type="PROSITE" id="PS51360"/>
    </source>
</evidence>
<dbReference type="InterPro" id="IPR036128">
    <property type="entry name" value="Plus3-like_sf"/>
</dbReference>
<dbReference type="PROSITE" id="PS51360">
    <property type="entry name" value="PLUS3"/>
    <property type="match status" value="1"/>
</dbReference>
<dbReference type="Pfam" id="PF03126">
    <property type="entry name" value="Plus-3"/>
    <property type="match status" value="1"/>
</dbReference>
<feature type="region of interest" description="Disordered" evidence="2">
    <location>
        <begin position="1"/>
        <end position="129"/>
    </location>
</feature>
<feature type="domain" description="Plus3" evidence="3">
    <location>
        <begin position="264"/>
        <end position="391"/>
    </location>
</feature>